<comment type="caution">
    <text evidence="2">The sequence shown here is derived from an EMBL/GenBank/DDBJ whole genome shotgun (WGS) entry which is preliminary data.</text>
</comment>
<organism evidence="2 3">
    <name type="scientific">Saccharothrix hoggarensis</name>
    <dbReference type="NCBI Taxonomy" id="913853"/>
    <lineage>
        <taxon>Bacteria</taxon>
        <taxon>Bacillati</taxon>
        <taxon>Actinomycetota</taxon>
        <taxon>Actinomycetes</taxon>
        <taxon>Pseudonocardiales</taxon>
        <taxon>Pseudonocardiaceae</taxon>
        <taxon>Saccharothrix</taxon>
    </lineage>
</organism>
<dbReference type="EMBL" id="JBHTLK010000047">
    <property type="protein sequence ID" value="MFD1147807.1"/>
    <property type="molecule type" value="Genomic_DNA"/>
</dbReference>
<feature type="domain" description="DUF397" evidence="1">
    <location>
        <begin position="35"/>
        <end position="87"/>
    </location>
</feature>
<dbReference type="InterPro" id="IPR007278">
    <property type="entry name" value="DUF397"/>
</dbReference>
<feature type="domain" description="DUF397" evidence="1">
    <location>
        <begin position="11"/>
        <end position="34"/>
    </location>
</feature>
<proteinExistence type="predicted"/>
<dbReference type="Proteomes" id="UP001597168">
    <property type="component" value="Unassembled WGS sequence"/>
</dbReference>
<dbReference type="Pfam" id="PF04149">
    <property type="entry name" value="DUF397"/>
    <property type="match status" value="2"/>
</dbReference>
<protein>
    <submittedName>
        <fullName evidence="2">DUF397 domain-containing protein</fullName>
    </submittedName>
</protein>
<reference evidence="3" key="1">
    <citation type="journal article" date="2019" name="Int. J. Syst. Evol. Microbiol.">
        <title>The Global Catalogue of Microorganisms (GCM) 10K type strain sequencing project: providing services to taxonomists for standard genome sequencing and annotation.</title>
        <authorList>
            <consortium name="The Broad Institute Genomics Platform"/>
            <consortium name="The Broad Institute Genome Sequencing Center for Infectious Disease"/>
            <person name="Wu L."/>
            <person name="Ma J."/>
        </authorList>
    </citation>
    <scope>NUCLEOTIDE SEQUENCE [LARGE SCALE GENOMIC DNA]</scope>
    <source>
        <strain evidence="3">CCUG 60214</strain>
    </source>
</reference>
<evidence type="ECO:0000259" key="1">
    <source>
        <dbReference type="Pfam" id="PF04149"/>
    </source>
</evidence>
<keyword evidence="3" id="KW-1185">Reference proteome</keyword>
<evidence type="ECO:0000313" key="2">
    <source>
        <dbReference type="EMBL" id="MFD1147807.1"/>
    </source>
</evidence>
<accession>A0ABW3QSN2</accession>
<evidence type="ECO:0000313" key="3">
    <source>
        <dbReference type="Proteomes" id="UP001597168"/>
    </source>
</evidence>
<gene>
    <name evidence="2" type="ORF">ACFQ3T_11775</name>
</gene>
<name>A0ABW3QSN2_9PSEU</name>
<dbReference type="RefSeq" id="WP_380723251.1">
    <property type="nucleotide sequence ID" value="NZ_JBHTLK010000047.1"/>
</dbReference>
<sequence>MTVSIVDLSGAVWRKSGRSGGGSNAACVEVAFVDAVWRKSSRSNGASNANCVEVAFAGPAVAVRDSKNPAAATLAFPAVQWSFFLRHLGS</sequence>